<name>A0A5M3XHL8_9ACTN</name>
<dbReference type="InterPro" id="IPR044862">
    <property type="entry name" value="Pro_4_hyd_alph_FE2OG_OXY"/>
</dbReference>
<dbReference type="EMBL" id="BLAF01000013">
    <property type="protein sequence ID" value="GES19709.1"/>
    <property type="molecule type" value="Genomic_DNA"/>
</dbReference>
<dbReference type="Gene3D" id="2.60.120.620">
    <property type="entry name" value="q2cbj1_9rhob like domain"/>
    <property type="match status" value="1"/>
</dbReference>
<dbReference type="PROSITE" id="PS51471">
    <property type="entry name" value="FE2OG_OXY"/>
    <property type="match status" value="1"/>
</dbReference>
<evidence type="ECO:0000259" key="1">
    <source>
        <dbReference type="PROSITE" id="PS51471"/>
    </source>
</evidence>
<proteinExistence type="predicted"/>
<sequence length="765" mass="83776">MPGTARERLAELLGELAELPASSVYRKLFMTDLSVAVDGLGPLQFPVSEEQAIRLRGLGHRARFGRGEQTLTDPEVRDTWEIPKDLVRIEWTHAFEAVLEVMRDELGLPPHCELTPDFHSMLLYETGQFFVTHQDSEKDDSMVGTLVVTLPSAHTGGELLIEHLGQTAEYRGSKVAVSLVAFYADCHHQVLPVKTGNRITLTYNLLLAGDNGAAVEDTLAGELAACLDEHFATPVTLPYGGGRADPPMRLAYLLDHEYTARGLSWNRLKGADGDRAALLRAAADRAGCDVVLALAEIQETWDAIDSDEEDPYDDYEESDDADDGQYVLQDLIDSSITLAHWVGPGGGRSEEISLTLRDAEVAATTPSAGLTPYASEYEGYMGNYGNTLDRWYRRAALVIWPRNQGFANRAQASAVWALDELGEMIRAGDVKNAHDAAQSLLPFWDATVRSGPQGELLGRALRTVEGLDDAETAAMLLHPFQLERLVPDHASALADLAARYGETWMAALLRAWSKKARTYSYSPESLEWLSGLPRLCTALLATGSEGTTTARHVLDLSWEWFEGEVRPLLTGPSTSSRDKWLADRGQPFAGILTAAAQTGSAVVLEDAAKLGHADGDQAIVLVMAALRAAGAVPAGSGYGHGFDELAVGCAERIRTSLAQPRRAPDDWSIEPPTGCTCDLCATLGAFLQDPERRTFEWPLAQAKRAHVHARIEGAELPVRHETRRQGRPFTLVLTKTEALFERERLARERNEADLAWLTKTWKIPV</sequence>
<dbReference type="AlphaFoldDB" id="A0A5M3XHL8"/>
<feature type="domain" description="Fe2OG dioxygenase" evidence="1">
    <location>
        <begin position="115"/>
        <end position="207"/>
    </location>
</feature>
<gene>
    <name evidence="2" type="ORF">Aple_026050</name>
</gene>
<accession>A0A5M3XHL8</accession>
<dbReference type="PANTHER" id="PTHR33099:SF7">
    <property type="entry name" value="MYND-TYPE DOMAIN-CONTAINING PROTEIN"/>
    <property type="match status" value="1"/>
</dbReference>
<dbReference type="PANTHER" id="PTHR33099">
    <property type="entry name" value="FE2OG DIOXYGENASE DOMAIN-CONTAINING PROTEIN"/>
    <property type="match status" value="1"/>
</dbReference>
<organism evidence="2 3">
    <name type="scientific">Acrocarpospora pleiomorpha</name>
    <dbReference type="NCBI Taxonomy" id="90975"/>
    <lineage>
        <taxon>Bacteria</taxon>
        <taxon>Bacillati</taxon>
        <taxon>Actinomycetota</taxon>
        <taxon>Actinomycetes</taxon>
        <taxon>Streptosporangiales</taxon>
        <taxon>Streptosporangiaceae</taxon>
        <taxon>Acrocarpospora</taxon>
    </lineage>
</organism>
<dbReference type="OrthoDB" id="9782970at2"/>
<dbReference type="Pfam" id="PF13640">
    <property type="entry name" value="2OG-FeII_Oxy_3"/>
    <property type="match status" value="1"/>
</dbReference>
<comment type="caution">
    <text evidence="2">The sequence shown here is derived from an EMBL/GenBank/DDBJ whole genome shotgun (WGS) entry which is preliminary data.</text>
</comment>
<evidence type="ECO:0000313" key="2">
    <source>
        <dbReference type="EMBL" id="GES19709.1"/>
    </source>
</evidence>
<dbReference type="RefSeq" id="WP_155344777.1">
    <property type="nucleotide sequence ID" value="NZ_BAAAHM010000028.1"/>
</dbReference>
<reference evidence="2 3" key="1">
    <citation type="submission" date="2019-10" db="EMBL/GenBank/DDBJ databases">
        <title>Whole genome shotgun sequence of Acrocarpospora pleiomorpha NBRC 16267.</title>
        <authorList>
            <person name="Ichikawa N."/>
            <person name="Kimura A."/>
            <person name="Kitahashi Y."/>
            <person name="Komaki H."/>
            <person name="Oguchi A."/>
        </authorList>
    </citation>
    <scope>NUCLEOTIDE SEQUENCE [LARGE SCALE GENOMIC DNA]</scope>
    <source>
        <strain evidence="2 3">NBRC 16267</strain>
    </source>
</reference>
<dbReference type="Proteomes" id="UP000377595">
    <property type="component" value="Unassembled WGS sequence"/>
</dbReference>
<evidence type="ECO:0000313" key="3">
    <source>
        <dbReference type="Proteomes" id="UP000377595"/>
    </source>
</evidence>
<keyword evidence="3" id="KW-1185">Reference proteome</keyword>
<dbReference type="InterPro" id="IPR005123">
    <property type="entry name" value="Oxoglu/Fe-dep_dioxygenase_dom"/>
</dbReference>
<protein>
    <recommendedName>
        <fullName evidence="1">Fe2OG dioxygenase domain-containing protein</fullName>
    </recommendedName>
</protein>